<dbReference type="SUPFAM" id="SSF53383">
    <property type="entry name" value="PLP-dependent transferases"/>
    <property type="match status" value="1"/>
</dbReference>
<keyword evidence="5" id="KW-1185">Reference proteome</keyword>
<dbReference type="GO" id="GO:0008483">
    <property type="term" value="F:transaminase activity"/>
    <property type="evidence" value="ECO:0007669"/>
    <property type="project" value="InterPro"/>
</dbReference>
<name>A0A7R8CD63_LEPSM</name>
<dbReference type="InterPro" id="IPR005814">
    <property type="entry name" value="Aminotrans_3"/>
</dbReference>
<gene>
    <name evidence="4" type="ORF">LSAA_1190</name>
</gene>
<dbReference type="PANTHER" id="PTHR45688">
    <property type="match status" value="1"/>
</dbReference>
<sequence length="369" mass="40904">MPHTAVVLGIATARILGWKSTGKRPIVGHCHAQVVNAVQNQMAKLGTMRGVSNSEHYVNRITSYLPERLSVSYLCNSGSEANDLALRLARRYTGAEDVGKKLPKDFVHVVKPPDEYRGKYSEISDPDTRGELTIREFGGLVIADEICSGFGRIGTHFWSYELFDLTPDIVTAGSSMGNGLPMGAVFCSREISDKLGYYYYSTCGGNLVSCAAASSVLDVIVNEKLMSSAKNVGKVLEDGLKMLMDKYPNNVGDIRGQGLLWAIEIVSDRISKTPDSSLTKKIMDGLASKQVLINVGGNYENILLFSPPMCFNIENSQRFIRSLDDVLNFSLSLIRTLERSVKRVADEEEEDLFEFKRVKLEMEKFEELD</sequence>
<dbReference type="PANTHER" id="PTHR45688:SF13">
    <property type="entry name" value="ALANINE--GLYOXYLATE AMINOTRANSFERASE 2-LIKE"/>
    <property type="match status" value="1"/>
</dbReference>
<dbReference type="AlphaFoldDB" id="A0A7R8CD63"/>
<dbReference type="Gene3D" id="3.90.1150.10">
    <property type="entry name" value="Aspartate Aminotransferase, domain 1"/>
    <property type="match status" value="1"/>
</dbReference>
<evidence type="ECO:0000313" key="5">
    <source>
        <dbReference type="Proteomes" id="UP000675881"/>
    </source>
</evidence>
<evidence type="ECO:0000256" key="2">
    <source>
        <dbReference type="ARBA" id="ARBA00022898"/>
    </source>
</evidence>
<dbReference type="InterPro" id="IPR015422">
    <property type="entry name" value="PyrdxlP-dep_Trfase_small"/>
</dbReference>
<keyword evidence="2 3" id="KW-0663">Pyridoxal phosphate</keyword>
<dbReference type="InterPro" id="IPR015424">
    <property type="entry name" value="PyrdxlP-dep_Trfase"/>
</dbReference>
<keyword evidence="4" id="KW-0456">Lyase</keyword>
<dbReference type="Proteomes" id="UP000675881">
    <property type="component" value="Chromosome 1"/>
</dbReference>
<evidence type="ECO:0000256" key="1">
    <source>
        <dbReference type="ARBA" id="ARBA00008954"/>
    </source>
</evidence>
<reference evidence="4" key="1">
    <citation type="submission" date="2021-02" db="EMBL/GenBank/DDBJ databases">
        <authorList>
            <person name="Bekaert M."/>
        </authorList>
    </citation>
    <scope>NUCLEOTIDE SEQUENCE</scope>
    <source>
        <strain evidence="4">IoA-00</strain>
    </source>
</reference>
<dbReference type="PIRSF" id="PIRSF000521">
    <property type="entry name" value="Transaminase_4ab_Lys_Orn"/>
    <property type="match status" value="1"/>
</dbReference>
<dbReference type="GO" id="GO:0005739">
    <property type="term" value="C:mitochondrion"/>
    <property type="evidence" value="ECO:0007669"/>
    <property type="project" value="TreeGrafter"/>
</dbReference>
<dbReference type="Pfam" id="PF00202">
    <property type="entry name" value="Aminotran_3"/>
    <property type="match status" value="2"/>
</dbReference>
<dbReference type="EC" id="4.2.3.2" evidence="4"/>
<dbReference type="InterPro" id="IPR015421">
    <property type="entry name" value="PyrdxlP-dep_Trfase_major"/>
</dbReference>
<protein>
    <submittedName>
        <fullName evidence="4">AGXT2L1</fullName>
        <ecNumber evidence="4">4.2.3.2</ecNumber>
    </submittedName>
</protein>
<dbReference type="EMBL" id="HG994580">
    <property type="protein sequence ID" value="CAF2776297.1"/>
    <property type="molecule type" value="Genomic_DNA"/>
</dbReference>
<dbReference type="GO" id="GO:0050459">
    <property type="term" value="F:ethanolamine-phosphate phospho-lyase activity"/>
    <property type="evidence" value="ECO:0007669"/>
    <property type="project" value="UniProtKB-EC"/>
</dbReference>
<accession>A0A7R8CD63</accession>
<dbReference type="Gene3D" id="3.40.640.10">
    <property type="entry name" value="Type I PLP-dependent aspartate aminotransferase-like (Major domain)"/>
    <property type="match status" value="2"/>
</dbReference>
<evidence type="ECO:0000313" key="4">
    <source>
        <dbReference type="EMBL" id="CAF2776297.1"/>
    </source>
</evidence>
<dbReference type="GO" id="GO:0030170">
    <property type="term" value="F:pyridoxal phosphate binding"/>
    <property type="evidence" value="ECO:0007669"/>
    <property type="project" value="InterPro"/>
</dbReference>
<organism evidence="4 5">
    <name type="scientific">Lepeophtheirus salmonis</name>
    <name type="common">Salmon louse</name>
    <name type="synonym">Caligus salmonis</name>
    <dbReference type="NCBI Taxonomy" id="72036"/>
    <lineage>
        <taxon>Eukaryota</taxon>
        <taxon>Metazoa</taxon>
        <taxon>Ecdysozoa</taxon>
        <taxon>Arthropoda</taxon>
        <taxon>Crustacea</taxon>
        <taxon>Multicrustacea</taxon>
        <taxon>Hexanauplia</taxon>
        <taxon>Copepoda</taxon>
        <taxon>Siphonostomatoida</taxon>
        <taxon>Caligidae</taxon>
        <taxon>Lepeophtheirus</taxon>
    </lineage>
</organism>
<dbReference type="OrthoDB" id="10261433at2759"/>
<proteinExistence type="inferred from homology"/>
<evidence type="ECO:0000256" key="3">
    <source>
        <dbReference type="RuleBase" id="RU003560"/>
    </source>
</evidence>
<comment type="similarity">
    <text evidence="1 3">Belongs to the class-III pyridoxal-phosphate-dependent aminotransferase family.</text>
</comment>